<gene>
    <name evidence="1" type="primary">LOC102585294</name>
</gene>
<sequence length="205" mass="23332">MAVNSSQEVRSMIFASTFSLYDLSCINFQLGQRKQSQDSLNFVKLPDEGTKGPLCESHLDMVNLKTPISMDAQSNGGNHANLKNDSSDAYGSYCLAIDIDKRKFDAPKSTEEMNGNVKTDDYVSSMFQREISSLMGGKFMQQMMNNSFELPKFACRDKCLTEKVYDTPSNRLRKYKRSASFNSRRVVLLFSVIMQKVWLDFTIEK</sequence>
<name>M0ZNV6_SOLTU</name>
<dbReference type="OrthoDB" id="1911818at2759"/>
<dbReference type="FunCoup" id="M0ZNV6">
    <property type="interactions" value="570"/>
</dbReference>
<proteinExistence type="predicted"/>
<dbReference type="PaxDb" id="4113-PGSC0003DMT400004734"/>
<reference evidence="2" key="1">
    <citation type="journal article" date="2011" name="Nature">
        <title>Genome sequence and analysis of the tuber crop potato.</title>
        <authorList>
            <consortium name="The Potato Genome Sequencing Consortium"/>
        </authorList>
    </citation>
    <scope>NUCLEOTIDE SEQUENCE [LARGE SCALE GENOMIC DNA]</scope>
    <source>
        <strain evidence="2">cv. DM1-3 516 R44</strain>
    </source>
</reference>
<dbReference type="ExpressionAtlas" id="M0ZNV6">
    <property type="expression patterns" value="baseline"/>
</dbReference>
<dbReference type="Gramene" id="PGSC0003DMT400004734">
    <property type="protein sequence ID" value="PGSC0003DMT400004734"/>
    <property type="gene ID" value="PGSC0003DMG400001876"/>
</dbReference>
<dbReference type="EnsemblPlants" id="PGSC0003DMT400004734">
    <property type="protein sequence ID" value="PGSC0003DMT400004734"/>
    <property type="gene ID" value="PGSC0003DMG400001876"/>
</dbReference>
<dbReference type="AlphaFoldDB" id="M0ZNV6"/>
<dbReference type="InParanoid" id="M0ZNV6"/>
<dbReference type="Proteomes" id="UP000011115">
    <property type="component" value="Unassembled WGS sequence"/>
</dbReference>
<evidence type="ECO:0000313" key="1">
    <source>
        <dbReference type="EnsemblPlants" id="PGSC0003DMT400004734"/>
    </source>
</evidence>
<organism evidence="1 2">
    <name type="scientific">Solanum tuberosum</name>
    <name type="common">Potato</name>
    <dbReference type="NCBI Taxonomy" id="4113"/>
    <lineage>
        <taxon>Eukaryota</taxon>
        <taxon>Viridiplantae</taxon>
        <taxon>Streptophyta</taxon>
        <taxon>Embryophyta</taxon>
        <taxon>Tracheophyta</taxon>
        <taxon>Spermatophyta</taxon>
        <taxon>Magnoliopsida</taxon>
        <taxon>eudicotyledons</taxon>
        <taxon>Gunneridae</taxon>
        <taxon>Pentapetalae</taxon>
        <taxon>asterids</taxon>
        <taxon>lamiids</taxon>
        <taxon>Solanales</taxon>
        <taxon>Solanaceae</taxon>
        <taxon>Solanoideae</taxon>
        <taxon>Solaneae</taxon>
        <taxon>Solanum</taxon>
    </lineage>
</organism>
<dbReference type="PANTHER" id="PTHR34064:SF5">
    <property type="entry name" value="PROTEIN, PUTATIVE-RELATED"/>
    <property type="match status" value="1"/>
</dbReference>
<dbReference type="PANTHER" id="PTHR34064">
    <property type="entry name" value="OS04G0672300 PROTEIN"/>
    <property type="match status" value="1"/>
</dbReference>
<reference evidence="1" key="2">
    <citation type="submission" date="2015-06" db="UniProtKB">
        <authorList>
            <consortium name="EnsemblPlants"/>
        </authorList>
    </citation>
    <scope>IDENTIFICATION</scope>
    <source>
        <strain evidence="1">DM1-3 516 R44</strain>
    </source>
</reference>
<accession>M0ZNV6</accession>
<evidence type="ECO:0000313" key="2">
    <source>
        <dbReference type="Proteomes" id="UP000011115"/>
    </source>
</evidence>
<keyword evidence="2" id="KW-1185">Reference proteome</keyword>
<dbReference type="eggNOG" id="ENOG502RXFQ">
    <property type="taxonomic scope" value="Eukaryota"/>
</dbReference>
<protein>
    <submittedName>
        <fullName evidence="1">Uncharacterized protein</fullName>
    </submittedName>
</protein>